<dbReference type="InterPro" id="IPR036388">
    <property type="entry name" value="WH-like_DNA-bd_sf"/>
</dbReference>
<dbReference type="CDD" id="cd00090">
    <property type="entry name" value="HTH_ARSR"/>
    <property type="match status" value="1"/>
</dbReference>
<name>A0A175REG6_9HYPH</name>
<dbReference type="InterPro" id="IPR000835">
    <property type="entry name" value="HTH_MarR-typ"/>
</dbReference>
<feature type="compositionally biased region" description="Basic and acidic residues" evidence="1">
    <location>
        <begin position="167"/>
        <end position="181"/>
    </location>
</feature>
<keyword evidence="4" id="KW-1185">Reference proteome</keyword>
<protein>
    <recommendedName>
        <fullName evidence="2">HTH marR-type domain-containing protein</fullName>
    </recommendedName>
</protein>
<feature type="compositionally biased region" description="Pro residues" evidence="1">
    <location>
        <begin position="137"/>
        <end position="146"/>
    </location>
</feature>
<feature type="compositionally biased region" description="Gly residues" evidence="1">
    <location>
        <begin position="347"/>
        <end position="357"/>
    </location>
</feature>
<feature type="region of interest" description="Disordered" evidence="1">
    <location>
        <begin position="125"/>
        <end position="192"/>
    </location>
</feature>
<dbReference type="EMBL" id="LDQA01000091">
    <property type="protein sequence ID" value="KTR02066.1"/>
    <property type="molecule type" value="Genomic_DNA"/>
</dbReference>
<dbReference type="Gene3D" id="1.10.10.10">
    <property type="entry name" value="Winged helix-like DNA-binding domain superfamily/Winged helix DNA-binding domain"/>
    <property type="match status" value="1"/>
</dbReference>
<dbReference type="PATRIC" id="fig|401562.4.peg.4963"/>
<evidence type="ECO:0000256" key="1">
    <source>
        <dbReference type="SAM" id="MobiDB-lite"/>
    </source>
</evidence>
<dbReference type="GO" id="GO:0006355">
    <property type="term" value="P:regulation of DNA-templated transcription"/>
    <property type="evidence" value="ECO:0007669"/>
    <property type="project" value="UniProtKB-ARBA"/>
</dbReference>
<dbReference type="SUPFAM" id="SSF46785">
    <property type="entry name" value="Winged helix' DNA-binding domain"/>
    <property type="match status" value="1"/>
</dbReference>
<comment type="caution">
    <text evidence="3">The sequence shown here is derived from an EMBL/GenBank/DDBJ whole genome shotgun (WGS) entry which is preliminary data.</text>
</comment>
<reference evidence="3 4" key="1">
    <citation type="journal article" date="2016" name="Front. Microbiol.">
        <title>Genomic Resource of Rice Seed Associated Bacteria.</title>
        <authorList>
            <person name="Midha S."/>
            <person name="Bansal K."/>
            <person name="Sharma S."/>
            <person name="Kumar N."/>
            <person name="Patil P.P."/>
            <person name="Chaudhry V."/>
            <person name="Patil P.B."/>
        </authorList>
    </citation>
    <scope>NUCLEOTIDE SEQUENCE [LARGE SCALE GENOMIC DNA]</scope>
    <source>
        <strain evidence="3 4">NS365</strain>
    </source>
</reference>
<evidence type="ECO:0000313" key="3">
    <source>
        <dbReference type="EMBL" id="KTR02066.1"/>
    </source>
</evidence>
<feature type="region of interest" description="Disordered" evidence="1">
    <location>
        <begin position="319"/>
        <end position="357"/>
    </location>
</feature>
<dbReference type="InterPro" id="IPR036390">
    <property type="entry name" value="WH_DNA-bd_sf"/>
</dbReference>
<evidence type="ECO:0000259" key="2">
    <source>
        <dbReference type="Pfam" id="PF12802"/>
    </source>
</evidence>
<dbReference type="AlphaFoldDB" id="A0A175REG6"/>
<sequence length="357" mass="37898">MGRQSVTKRPGPRYAIIPADAVTDPSLQGPDLKVLALLGRHIDRKGWCVRSQGRMADELGIARGTLQRALGRLVSAGYVEVSHEKRRDGGQAANRYRVILDDQARADQLDLFSDFGSDAVRAEVEAPPASQMRHPLPHPGEAPPASPKRGTHKERPLQETSPSDIGAEPRARDVANDHRSEPVPTRTELPAGAVPPVRLNVEAVPFLPNPPATVDRSDLAALQDRLEAAAGAMMDPTAGTLGDVSAVLGWIVEGCDLERDILPTIAGRAATHRGKGIRRWSYFAEPVLEAFQRRTALAARIAASAEPAASIIPFDPKGASHAASSRFAPEPTGGRFAAAAARRRRGLAGGSAGGEDG</sequence>
<proteinExistence type="predicted"/>
<dbReference type="Pfam" id="PF12802">
    <property type="entry name" value="MarR_2"/>
    <property type="match status" value="1"/>
</dbReference>
<dbReference type="Proteomes" id="UP000078529">
    <property type="component" value="Unassembled WGS sequence"/>
</dbReference>
<dbReference type="InterPro" id="IPR011991">
    <property type="entry name" value="ArsR-like_HTH"/>
</dbReference>
<gene>
    <name evidence="3" type="ORF">NS365_22560</name>
</gene>
<feature type="domain" description="HTH marR-type" evidence="2">
    <location>
        <begin position="28"/>
        <end position="82"/>
    </location>
</feature>
<accession>A0A175REG6</accession>
<evidence type="ECO:0000313" key="4">
    <source>
        <dbReference type="Proteomes" id="UP000078529"/>
    </source>
</evidence>
<organism evidence="3 4">
    <name type="scientific">Aureimonas ureilytica</name>
    <dbReference type="NCBI Taxonomy" id="401562"/>
    <lineage>
        <taxon>Bacteria</taxon>
        <taxon>Pseudomonadati</taxon>
        <taxon>Pseudomonadota</taxon>
        <taxon>Alphaproteobacteria</taxon>
        <taxon>Hyphomicrobiales</taxon>
        <taxon>Aurantimonadaceae</taxon>
        <taxon>Aureimonas</taxon>
    </lineage>
</organism>